<keyword evidence="2" id="KW-0378">Hydrolase</keyword>
<sequence>MPDTSAPLPLSAIPGMSSGQPGGTLSERMGMEFLEIAAERTVARIPVAGNTQPYGLLHGGASAVLAESVGSVAAAVHAGADRIAVGVDLSATHHRAVREGWVTGVATPLSLGRSVASYEIVVRDDDGRRVCTARLTCMLRDRAPGA</sequence>
<evidence type="ECO:0000313" key="6">
    <source>
        <dbReference type="Proteomes" id="UP000662111"/>
    </source>
</evidence>
<dbReference type="InterPro" id="IPR003736">
    <property type="entry name" value="PAAI_dom"/>
</dbReference>
<keyword evidence="6" id="KW-1185">Reference proteome</keyword>
<dbReference type="PANTHER" id="PTHR43240">
    <property type="entry name" value="1,4-DIHYDROXY-2-NAPHTHOYL-COA THIOESTERASE 1"/>
    <property type="match status" value="1"/>
</dbReference>
<proteinExistence type="inferred from homology"/>
<evidence type="ECO:0000256" key="1">
    <source>
        <dbReference type="ARBA" id="ARBA00008324"/>
    </source>
</evidence>
<dbReference type="Proteomes" id="UP000662111">
    <property type="component" value="Unassembled WGS sequence"/>
</dbReference>
<dbReference type="InterPro" id="IPR006683">
    <property type="entry name" value="Thioestr_dom"/>
</dbReference>
<dbReference type="NCBIfam" id="TIGR00369">
    <property type="entry name" value="unchar_dom_1"/>
    <property type="match status" value="1"/>
</dbReference>
<dbReference type="RefSeq" id="WP_022921856.1">
    <property type="nucleotide sequence ID" value="NZ_BMLB01000005.1"/>
</dbReference>
<protein>
    <submittedName>
        <fullName evidence="5">Aromatic compound degradation protein PaaI</fullName>
    </submittedName>
</protein>
<evidence type="ECO:0000313" key="5">
    <source>
        <dbReference type="EMBL" id="GGK74490.1"/>
    </source>
</evidence>
<organism evidence="5 6">
    <name type="scientific">Ornithinimicrobium pekingense</name>
    <dbReference type="NCBI Taxonomy" id="384677"/>
    <lineage>
        <taxon>Bacteria</taxon>
        <taxon>Bacillati</taxon>
        <taxon>Actinomycetota</taxon>
        <taxon>Actinomycetes</taxon>
        <taxon>Micrococcales</taxon>
        <taxon>Ornithinimicrobiaceae</taxon>
        <taxon>Ornithinimicrobium</taxon>
    </lineage>
</organism>
<dbReference type="EMBL" id="BMLB01000005">
    <property type="protein sequence ID" value="GGK74490.1"/>
    <property type="molecule type" value="Genomic_DNA"/>
</dbReference>
<comment type="similarity">
    <text evidence="1">Belongs to the thioesterase PaaI family.</text>
</comment>
<dbReference type="Pfam" id="PF03061">
    <property type="entry name" value="4HBT"/>
    <property type="match status" value="1"/>
</dbReference>
<dbReference type="InterPro" id="IPR029069">
    <property type="entry name" value="HotDog_dom_sf"/>
</dbReference>
<comment type="caution">
    <text evidence="5">The sequence shown here is derived from an EMBL/GenBank/DDBJ whole genome shotgun (WGS) entry which is preliminary data.</text>
</comment>
<dbReference type="CDD" id="cd03443">
    <property type="entry name" value="PaaI_thioesterase"/>
    <property type="match status" value="1"/>
</dbReference>
<dbReference type="SUPFAM" id="SSF54637">
    <property type="entry name" value="Thioesterase/thiol ester dehydrase-isomerase"/>
    <property type="match status" value="1"/>
</dbReference>
<name>A0ABQ2FA78_9MICO</name>
<reference evidence="6" key="1">
    <citation type="journal article" date="2019" name="Int. J. Syst. Evol. Microbiol.">
        <title>The Global Catalogue of Microorganisms (GCM) 10K type strain sequencing project: providing services to taxonomists for standard genome sequencing and annotation.</title>
        <authorList>
            <consortium name="The Broad Institute Genomics Platform"/>
            <consortium name="The Broad Institute Genome Sequencing Center for Infectious Disease"/>
            <person name="Wu L."/>
            <person name="Ma J."/>
        </authorList>
    </citation>
    <scope>NUCLEOTIDE SEQUENCE [LARGE SCALE GENOMIC DNA]</scope>
    <source>
        <strain evidence="6">CGMCC 1.5362</strain>
    </source>
</reference>
<feature type="domain" description="Thioesterase" evidence="4">
    <location>
        <begin position="54"/>
        <end position="131"/>
    </location>
</feature>
<dbReference type="Gene3D" id="3.10.129.10">
    <property type="entry name" value="Hotdog Thioesterase"/>
    <property type="match status" value="1"/>
</dbReference>
<gene>
    <name evidence="5" type="ORF">GCM10011509_23900</name>
</gene>
<evidence type="ECO:0000256" key="2">
    <source>
        <dbReference type="ARBA" id="ARBA00022801"/>
    </source>
</evidence>
<dbReference type="PANTHER" id="PTHR43240:SF5">
    <property type="entry name" value="1,4-DIHYDROXY-2-NAPHTHOYL-COA THIOESTERASE 1"/>
    <property type="match status" value="1"/>
</dbReference>
<evidence type="ECO:0000256" key="3">
    <source>
        <dbReference type="SAM" id="MobiDB-lite"/>
    </source>
</evidence>
<feature type="region of interest" description="Disordered" evidence="3">
    <location>
        <begin position="1"/>
        <end position="24"/>
    </location>
</feature>
<evidence type="ECO:0000259" key="4">
    <source>
        <dbReference type="Pfam" id="PF03061"/>
    </source>
</evidence>
<accession>A0ABQ2FA78</accession>